<dbReference type="EMBL" id="AP023361">
    <property type="protein sequence ID" value="BCJ90183.1"/>
    <property type="molecule type" value="Genomic_DNA"/>
</dbReference>
<dbReference type="SUPFAM" id="SSF55486">
    <property type="entry name" value="Metalloproteases ('zincins'), catalytic domain"/>
    <property type="match status" value="1"/>
</dbReference>
<keyword evidence="4 6" id="KW-0472">Membrane</keyword>
<dbReference type="Proteomes" id="UP000515317">
    <property type="component" value="Chromosome"/>
</dbReference>
<gene>
    <name evidence="7" type="ORF">IZ6_09180</name>
</gene>
<evidence type="ECO:0000256" key="1">
    <source>
        <dbReference type="ARBA" id="ARBA00004167"/>
    </source>
</evidence>
<evidence type="ECO:0000256" key="6">
    <source>
        <dbReference type="SAM" id="Phobius"/>
    </source>
</evidence>
<reference evidence="7 8" key="1">
    <citation type="submission" date="2020-08" db="EMBL/GenBank/DDBJ databases">
        <title>Genome sequence of Rhizobiales bacterium strain IZ6.</title>
        <authorList>
            <person name="Nakai R."/>
            <person name="Naganuma T."/>
        </authorList>
    </citation>
    <scope>NUCLEOTIDE SEQUENCE [LARGE SCALE GENOMIC DNA]</scope>
    <source>
        <strain evidence="7 8">IZ6</strain>
    </source>
</reference>
<feature type="transmembrane region" description="Helical" evidence="6">
    <location>
        <begin position="25"/>
        <end position="45"/>
    </location>
</feature>
<name>A0A6S6QGC0_9HYPH</name>
<proteinExistence type="predicted"/>
<accession>A0A6S6QGC0</accession>
<evidence type="ECO:0000313" key="7">
    <source>
        <dbReference type="EMBL" id="BCJ90183.1"/>
    </source>
</evidence>
<feature type="region of interest" description="Disordered" evidence="5">
    <location>
        <begin position="1"/>
        <end position="24"/>
    </location>
</feature>
<evidence type="ECO:0000256" key="3">
    <source>
        <dbReference type="ARBA" id="ARBA00022989"/>
    </source>
</evidence>
<dbReference type="InterPro" id="IPR007343">
    <property type="entry name" value="Uncharacterised_pept_Zn_put"/>
</dbReference>
<dbReference type="RefSeq" id="WP_222876832.1">
    <property type="nucleotide sequence ID" value="NZ_AP023361.1"/>
</dbReference>
<feature type="compositionally biased region" description="Basic and acidic residues" evidence="5">
    <location>
        <begin position="1"/>
        <end position="17"/>
    </location>
</feature>
<dbReference type="KEGG" id="tso:IZ6_09180"/>
<comment type="subcellular location">
    <subcellularLocation>
        <location evidence="1">Membrane</location>
        <topology evidence="1">Single-pass membrane protein</topology>
    </subcellularLocation>
</comment>
<keyword evidence="3 6" id="KW-1133">Transmembrane helix</keyword>
<evidence type="ECO:0000256" key="2">
    <source>
        <dbReference type="ARBA" id="ARBA00022692"/>
    </source>
</evidence>
<organism evidence="7 8">
    <name type="scientific">Terrihabitans soli</name>
    <dbReference type="NCBI Taxonomy" id="708113"/>
    <lineage>
        <taxon>Bacteria</taxon>
        <taxon>Pseudomonadati</taxon>
        <taxon>Pseudomonadota</taxon>
        <taxon>Alphaproteobacteria</taxon>
        <taxon>Hyphomicrobiales</taxon>
        <taxon>Terrihabitans</taxon>
    </lineage>
</organism>
<sequence>MRWGDLRRSGNIEDRRGMGGGGGGGFRGGGLGIGGLIIVGLLAWATGIDPRIILGGLEMVQGNNPGMTQQEGKQGAPSDESGQFVSAVLGSTEDVWQQIFQQNGQSYRAPRLVLFENATPSACGLGQAAMGPFYCPPDQRVYLDTGFFKEMERRFNAAGDFAAAYVVAHEVGHHVQNLMGIMERVQQERQRVSRTQSNELSVRTELQADCFAGVWAHHAKTSLEPGDIEEAINAATAIGDDKIQKQTQGTVVPDSFTHGSSAQRVRWFKTGFESGQVKSCNTFAAQSL</sequence>
<protein>
    <submittedName>
        <fullName evidence="7">Neutral zinc metallopeptidase</fullName>
    </submittedName>
</protein>
<evidence type="ECO:0000256" key="5">
    <source>
        <dbReference type="SAM" id="MobiDB-lite"/>
    </source>
</evidence>
<keyword evidence="8" id="KW-1185">Reference proteome</keyword>
<evidence type="ECO:0000313" key="8">
    <source>
        <dbReference type="Proteomes" id="UP000515317"/>
    </source>
</evidence>
<keyword evidence="2 6" id="KW-0812">Transmembrane</keyword>
<dbReference type="AlphaFoldDB" id="A0A6S6QGC0"/>
<dbReference type="PANTHER" id="PTHR30168">
    <property type="entry name" value="PUTATIVE MEMBRANE PROTEIN YPFJ"/>
    <property type="match status" value="1"/>
</dbReference>
<evidence type="ECO:0000256" key="4">
    <source>
        <dbReference type="ARBA" id="ARBA00023136"/>
    </source>
</evidence>
<dbReference type="PANTHER" id="PTHR30168:SF0">
    <property type="entry name" value="INNER MEMBRANE PROTEIN"/>
    <property type="match status" value="1"/>
</dbReference>
<dbReference type="Pfam" id="PF04228">
    <property type="entry name" value="Zn_peptidase"/>
    <property type="match status" value="1"/>
</dbReference>
<dbReference type="GO" id="GO:0016020">
    <property type="term" value="C:membrane"/>
    <property type="evidence" value="ECO:0007669"/>
    <property type="project" value="UniProtKB-SubCell"/>
</dbReference>